<evidence type="ECO:0000313" key="3">
    <source>
        <dbReference type="Proteomes" id="UP001627154"/>
    </source>
</evidence>
<keyword evidence="3" id="KW-1185">Reference proteome</keyword>
<feature type="region of interest" description="Disordered" evidence="1">
    <location>
        <begin position="461"/>
        <end position="488"/>
    </location>
</feature>
<gene>
    <name evidence="2" type="ORF">TKK_007727</name>
</gene>
<protein>
    <recommendedName>
        <fullName evidence="4">DUF4806 domain-containing protein</fullName>
    </recommendedName>
</protein>
<feature type="compositionally biased region" description="Basic and acidic residues" evidence="1">
    <location>
        <begin position="390"/>
        <end position="400"/>
    </location>
</feature>
<dbReference type="AlphaFoldDB" id="A0ABD2X079"/>
<evidence type="ECO:0008006" key="4">
    <source>
        <dbReference type="Google" id="ProtNLM"/>
    </source>
</evidence>
<proteinExistence type="predicted"/>
<organism evidence="2 3">
    <name type="scientific">Trichogramma kaykai</name>
    <dbReference type="NCBI Taxonomy" id="54128"/>
    <lineage>
        <taxon>Eukaryota</taxon>
        <taxon>Metazoa</taxon>
        <taxon>Ecdysozoa</taxon>
        <taxon>Arthropoda</taxon>
        <taxon>Hexapoda</taxon>
        <taxon>Insecta</taxon>
        <taxon>Pterygota</taxon>
        <taxon>Neoptera</taxon>
        <taxon>Endopterygota</taxon>
        <taxon>Hymenoptera</taxon>
        <taxon>Apocrita</taxon>
        <taxon>Proctotrupomorpha</taxon>
        <taxon>Chalcidoidea</taxon>
        <taxon>Trichogrammatidae</taxon>
        <taxon>Trichogramma</taxon>
    </lineage>
</organism>
<reference evidence="2 3" key="1">
    <citation type="journal article" date="2024" name="bioRxiv">
        <title>A reference genome for Trichogramma kaykai: A tiny desert-dwelling parasitoid wasp with competing sex-ratio distorters.</title>
        <authorList>
            <person name="Culotta J."/>
            <person name="Lindsey A.R."/>
        </authorList>
    </citation>
    <scope>NUCLEOTIDE SEQUENCE [LARGE SCALE GENOMIC DNA]</scope>
    <source>
        <strain evidence="2 3">KSX58</strain>
    </source>
</reference>
<dbReference type="EMBL" id="JBJJXI010000059">
    <property type="protein sequence ID" value="KAL3398590.1"/>
    <property type="molecule type" value="Genomic_DNA"/>
</dbReference>
<dbReference type="Proteomes" id="UP001627154">
    <property type="component" value="Unassembled WGS sequence"/>
</dbReference>
<accession>A0ABD2X079</accession>
<comment type="caution">
    <text evidence="2">The sequence shown here is derived from an EMBL/GenBank/DDBJ whole genome shotgun (WGS) entry which is preliminary data.</text>
</comment>
<sequence length="488" mass="53569">MPPKKKLRGTEAIGEDDALRNLNSDLNFVPQPKNLQIIPRALSQGDLMTRFKAVPGTSSSNTGPEISKIAALNAGRMSQILQNPSALTRKPAIISSIITPKPHTHMKTPQQNMRNIYQPNTQQLSKFPSTLIPKTTAMTTIASGATAAKAAATNTTAAINTAAAINTSAQTKTVAAINTAAAKNTAATISSTIIQKMDYVVSCLNTKFDELSKQVIDLNSKCDELASNQQTINESIQKLIIMMKNERKPASIPSFLPFRTVEEITAFDDCNIEEFNDLVRYLTHVGEPNISRCASIFLNKGIAVQGEILDHLTWQGVRNTGLKTTKFFEACTNAINTLIIPNPLSYELNKPFENGLKALKEQLRRQRFDETGGKQKKINVKTSIISGKGGDYDKENDDQNKQIGSNNQNDNNIVFETYLTGVEGREGNGEPTDPIMNMYVSEVPEEEVGAFYDSEQYPLIPENGLNAEEENELDPDGSTMDSMDDLFD</sequence>
<evidence type="ECO:0000256" key="1">
    <source>
        <dbReference type="SAM" id="MobiDB-lite"/>
    </source>
</evidence>
<name>A0ABD2X079_9HYME</name>
<evidence type="ECO:0000313" key="2">
    <source>
        <dbReference type="EMBL" id="KAL3398590.1"/>
    </source>
</evidence>
<feature type="region of interest" description="Disordered" evidence="1">
    <location>
        <begin position="386"/>
        <end position="409"/>
    </location>
</feature>